<keyword evidence="14" id="KW-1185">Reference proteome</keyword>
<evidence type="ECO:0000256" key="6">
    <source>
        <dbReference type="ARBA" id="ARBA00022642"/>
    </source>
</evidence>
<gene>
    <name evidence="13" type="primary">nadB</name>
    <name evidence="13" type="ORF">LVJ82_04220</name>
</gene>
<comment type="cofactor">
    <cofactor evidence="1 11">
        <name>FAD</name>
        <dbReference type="ChEBI" id="CHEBI:57692"/>
    </cofactor>
</comment>
<dbReference type="Gene3D" id="3.50.50.60">
    <property type="entry name" value="FAD/NAD(P)-binding domain"/>
    <property type="match status" value="1"/>
</dbReference>
<protein>
    <recommendedName>
        <fullName evidence="4 10">L-aspartate oxidase</fullName>
        <ecNumber evidence="4 10">1.4.3.16</ecNumber>
    </recommendedName>
</protein>
<comment type="catalytic activity">
    <reaction evidence="9">
        <text>L-aspartate + O2 = iminosuccinate + H2O2</text>
        <dbReference type="Rhea" id="RHEA:25876"/>
        <dbReference type="ChEBI" id="CHEBI:15379"/>
        <dbReference type="ChEBI" id="CHEBI:16240"/>
        <dbReference type="ChEBI" id="CHEBI:29991"/>
        <dbReference type="ChEBI" id="CHEBI:77875"/>
        <dbReference type="EC" id="1.4.3.16"/>
    </reaction>
    <physiologicalReaction direction="left-to-right" evidence="9">
        <dbReference type="Rhea" id="RHEA:25877"/>
    </physiologicalReaction>
</comment>
<dbReference type="InterPro" id="IPR027477">
    <property type="entry name" value="Succ_DH/fumarate_Rdtase_cat_sf"/>
</dbReference>
<dbReference type="Proteomes" id="UP000832011">
    <property type="component" value="Chromosome"/>
</dbReference>
<name>A0ABY4E492_9NEIS</name>
<accession>A0ABY4E492</accession>
<evidence type="ECO:0000259" key="12">
    <source>
        <dbReference type="Pfam" id="PF00890"/>
    </source>
</evidence>
<dbReference type="InterPro" id="IPR005288">
    <property type="entry name" value="NadB"/>
</dbReference>
<evidence type="ECO:0000256" key="4">
    <source>
        <dbReference type="ARBA" id="ARBA00012173"/>
    </source>
</evidence>
<keyword evidence="5 11" id="KW-0285">Flavoprotein</keyword>
<dbReference type="GO" id="GO:0008734">
    <property type="term" value="F:L-aspartate oxidase activity"/>
    <property type="evidence" value="ECO:0007669"/>
    <property type="project" value="UniProtKB-EC"/>
</dbReference>
<dbReference type="EMBL" id="CP091511">
    <property type="protein sequence ID" value="UOO90200.1"/>
    <property type="molecule type" value="Genomic_DNA"/>
</dbReference>
<dbReference type="SUPFAM" id="SSF46977">
    <property type="entry name" value="Succinate dehydrogenase/fumarate reductase flavoprotein C-terminal domain"/>
    <property type="match status" value="1"/>
</dbReference>
<dbReference type="EC" id="1.4.3.16" evidence="4 10"/>
<dbReference type="NCBIfam" id="TIGR00551">
    <property type="entry name" value="nadB"/>
    <property type="match status" value="1"/>
</dbReference>
<evidence type="ECO:0000256" key="5">
    <source>
        <dbReference type="ARBA" id="ARBA00022630"/>
    </source>
</evidence>
<dbReference type="PRINTS" id="PR00368">
    <property type="entry name" value="FADPNR"/>
</dbReference>
<dbReference type="Pfam" id="PF00890">
    <property type="entry name" value="FAD_binding_2"/>
    <property type="match status" value="1"/>
</dbReference>
<evidence type="ECO:0000313" key="13">
    <source>
        <dbReference type="EMBL" id="UOO90200.1"/>
    </source>
</evidence>
<dbReference type="InterPro" id="IPR036188">
    <property type="entry name" value="FAD/NAD-bd_sf"/>
</dbReference>
<dbReference type="PANTHER" id="PTHR42716:SF2">
    <property type="entry name" value="L-ASPARTATE OXIDASE, CHLOROPLASTIC"/>
    <property type="match status" value="1"/>
</dbReference>
<comment type="function">
    <text evidence="11">Catalyzes the oxidation of L-aspartate to iminoaspartate.</text>
</comment>
<keyword evidence="6 11" id="KW-0662">Pyridine nucleotide biosynthesis</keyword>
<proteinExistence type="inferred from homology"/>
<sequence>MNAQQHSCDVLIIGAGLAGLSVSLSLPVHTRIIILAKQDLDTCASKRAQGGIAAVMAADDSIDEHIHDTLIAGDGRCDEKQVAAILAAGSEAIDWLQQLGVPFSLDDDGSLHLTREGGHGKRRVVHHADHTGFSITETLQQRLLQQGNVQWLTHLQVQALRLQAACCVGADGVDDAGLNHHIEASHVVLATGGLGQLFALTTNPLTATGDGVALAAQAGCRTQDLAYVQFHPTALALPENPCFLISEAVRGEGGLLRNHVGERFMPHYDARAELAPRDVVARAIATEMQRSQQNHVYLDSSHLQADFIHAHFPSIHAHCLQQHQLDMSTTALPVAPAAHYACGGVLTDAWARTNVPNLYAVGEVSCTGLHGANRLASNSLLECVVMGRKAAQAIASNSDWPVNTTQPTTTGNWQQLQALVLQTDTANTDLDAEFTPVKLQAAMSQYFGIVRDFTGMNLLWQQLCLWYQNLPEHAVAERLRLITALLMVHSGLALQHNQGAHYNRDLVTLAAELAT</sequence>
<reference evidence="13 14" key="1">
    <citation type="journal article" date="2022" name="Res Sq">
        <title>Evolution of multicellular longitudinally dividing oral cavity symbionts (Neisseriaceae).</title>
        <authorList>
            <person name="Nyongesa S."/>
            <person name="Weber P."/>
            <person name="Bernet E."/>
            <person name="Pullido F."/>
            <person name="Nieckarz M."/>
            <person name="Delaby M."/>
            <person name="Nieves C."/>
            <person name="Viehboeck T."/>
            <person name="Krause N."/>
            <person name="Rivera-Millot A."/>
            <person name="Nakamura A."/>
            <person name="Vischer N."/>
            <person name="VanNieuwenhze M."/>
            <person name="Brun Y."/>
            <person name="Cava F."/>
            <person name="Bulgheresi S."/>
            <person name="Veyrier F."/>
        </authorList>
    </citation>
    <scope>NUCLEOTIDE SEQUENCE [LARGE SCALE GENOMIC DNA]</scope>
    <source>
        <strain evidence="13 14">SN4</strain>
    </source>
</reference>
<evidence type="ECO:0000313" key="14">
    <source>
        <dbReference type="Proteomes" id="UP000832011"/>
    </source>
</evidence>
<evidence type="ECO:0000256" key="7">
    <source>
        <dbReference type="ARBA" id="ARBA00022827"/>
    </source>
</evidence>
<evidence type="ECO:0000256" key="1">
    <source>
        <dbReference type="ARBA" id="ARBA00001974"/>
    </source>
</evidence>
<evidence type="ECO:0000256" key="3">
    <source>
        <dbReference type="ARBA" id="ARBA00008562"/>
    </source>
</evidence>
<dbReference type="SUPFAM" id="SSF56425">
    <property type="entry name" value="Succinate dehydrogenase/fumarate reductase flavoprotein, catalytic domain"/>
    <property type="match status" value="1"/>
</dbReference>
<comment type="similarity">
    <text evidence="3 11">Belongs to the FAD-dependent oxidoreductase 2 family. NadB subfamily.</text>
</comment>
<evidence type="ECO:0000256" key="2">
    <source>
        <dbReference type="ARBA" id="ARBA00004950"/>
    </source>
</evidence>
<evidence type="ECO:0000256" key="10">
    <source>
        <dbReference type="NCBIfam" id="TIGR00551"/>
    </source>
</evidence>
<evidence type="ECO:0000256" key="9">
    <source>
        <dbReference type="ARBA" id="ARBA00048305"/>
    </source>
</evidence>
<keyword evidence="8 11" id="KW-0560">Oxidoreductase</keyword>
<organism evidence="13 14">
    <name type="scientific">Vitreoscilla massiliensis</name>
    <dbReference type="NCBI Taxonomy" id="1689272"/>
    <lineage>
        <taxon>Bacteria</taxon>
        <taxon>Pseudomonadati</taxon>
        <taxon>Pseudomonadota</taxon>
        <taxon>Betaproteobacteria</taxon>
        <taxon>Neisseriales</taxon>
        <taxon>Neisseriaceae</taxon>
        <taxon>Vitreoscilla</taxon>
    </lineage>
</organism>
<dbReference type="Gene3D" id="3.90.700.10">
    <property type="entry name" value="Succinate dehydrogenase/fumarate reductase flavoprotein, catalytic domain"/>
    <property type="match status" value="1"/>
</dbReference>
<dbReference type="SUPFAM" id="SSF51905">
    <property type="entry name" value="FAD/NAD(P)-binding domain"/>
    <property type="match status" value="1"/>
</dbReference>
<dbReference type="InterPro" id="IPR037099">
    <property type="entry name" value="Fum_R/Succ_DH_flav-like_C_sf"/>
</dbReference>
<keyword evidence="7 11" id="KW-0274">FAD</keyword>
<evidence type="ECO:0000256" key="11">
    <source>
        <dbReference type="RuleBase" id="RU362049"/>
    </source>
</evidence>
<comment type="subcellular location">
    <subcellularLocation>
        <location evidence="11">Cytoplasm</location>
    </subcellularLocation>
</comment>
<dbReference type="PANTHER" id="PTHR42716">
    <property type="entry name" value="L-ASPARTATE OXIDASE"/>
    <property type="match status" value="1"/>
</dbReference>
<dbReference type="InterPro" id="IPR003953">
    <property type="entry name" value="FAD-dep_OxRdtase_2_FAD-bd"/>
</dbReference>
<comment type="pathway">
    <text evidence="2 11">Cofactor biosynthesis; NAD(+) biosynthesis; iminoaspartate from L-aspartate (oxidase route): step 1/1.</text>
</comment>
<feature type="domain" description="FAD-dependent oxidoreductase 2 FAD-binding" evidence="12">
    <location>
        <begin position="9"/>
        <end position="380"/>
    </location>
</feature>
<dbReference type="RefSeq" id="WP_058355905.1">
    <property type="nucleotide sequence ID" value="NZ_CABKVG010000008.1"/>
</dbReference>
<evidence type="ECO:0000256" key="8">
    <source>
        <dbReference type="ARBA" id="ARBA00023002"/>
    </source>
</evidence>